<evidence type="ECO:0000313" key="1">
    <source>
        <dbReference type="EMBL" id="MBE0370966.1"/>
    </source>
</evidence>
<comment type="caution">
    <text evidence="1">The sequence shown here is derived from an EMBL/GenBank/DDBJ whole genome shotgun (WGS) entry which is preliminary data.</text>
</comment>
<evidence type="ECO:0000313" key="2">
    <source>
        <dbReference type="Proteomes" id="UP000615755"/>
    </source>
</evidence>
<reference evidence="1 2" key="1">
    <citation type="submission" date="2015-03" db="EMBL/GenBank/DDBJ databases">
        <title>Genome sequence of Pseudoalteromonas aurantia.</title>
        <authorList>
            <person name="Xie B.-B."/>
            <person name="Rong J.-C."/>
            <person name="Qin Q.-L."/>
            <person name="Zhang Y.-Z."/>
        </authorList>
    </citation>
    <scope>NUCLEOTIDE SEQUENCE [LARGE SCALE GENOMIC DNA]</scope>
    <source>
        <strain evidence="1 2">208</strain>
    </source>
</reference>
<evidence type="ECO:0008006" key="3">
    <source>
        <dbReference type="Google" id="ProtNLM"/>
    </source>
</evidence>
<name>A0ABR9EJ36_9GAMM</name>
<dbReference type="InterPro" id="IPR011990">
    <property type="entry name" value="TPR-like_helical_dom_sf"/>
</dbReference>
<protein>
    <recommendedName>
        <fullName evidence="3">Tetratricopeptide repeat protein</fullName>
    </recommendedName>
</protein>
<organism evidence="1 2">
    <name type="scientific">Pseudoalteromonas aurantia 208</name>
    <dbReference type="NCBI Taxonomy" id="1314867"/>
    <lineage>
        <taxon>Bacteria</taxon>
        <taxon>Pseudomonadati</taxon>
        <taxon>Pseudomonadota</taxon>
        <taxon>Gammaproteobacteria</taxon>
        <taxon>Alteromonadales</taxon>
        <taxon>Pseudoalteromonadaceae</taxon>
        <taxon>Pseudoalteromonas</taxon>
    </lineage>
</organism>
<dbReference type="SUPFAM" id="SSF81901">
    <property type="entry name" value="HCP-like"/>
    <property type="match status" value="1"/>
</dbReference>
<proteinExistence type="predicted"/>
<dbReference type="EMBL" id="AQGV01000015">
    <property type="protein sequence ID" value="MBE0370966.1"/>
    <property type="molecule type" value="Genomic_DNA"/>
</dbReference>
<accession>A0ABR9EJ36</accession>
<dbReference type="Gene3D" id="1.25.40.10">
    <property type="entry name" value="Tetratricopeptide repeat domain"/>
    <property type="match status" value="1"/>
</dbReference>
<sequence>MFIALLCSTPAFACEGLPQKALSADEATWSPYLRRGMKHFGLKNDEMAIACFEKIKPYEPGIANIRIATVYHLRFKAQPDSNELRNHALTHYNRALEHPNNIPVNMIRSHITKLLMSLSEQEIIELQSDRTGVSRYNYFNAGLYYIIKQQPKQALRLLERAAQEKYWHAKLLLGLLYNPIFKYNAQYSLFKKDSDLAIMWLEKAYNQVPTQMLERQILKLQEYRKDPKPTTPSTEHQVVTK</sequence>
<dbReference type="Proteomes" id="UP000615755">
    <property type="component" value="Unassembled WGS sequence"/>
</dbReference>
<keyword evidence="2" id="KW-1185">Reference proteome</keyword>
<gene>
    <name evidence="1" type="ORF">PAUR_b1111</name>
</gene>